<feature type="domain" description="PAS" evidence="9">
    <location>
        <begin position="11"/>
        <end position="81"/>
    </location>
</feature>
<dbReference type="GO" id="GO:0000155">
    <property type="term" value="F:phosphorelay sensor kinase activity"/>
    <property type="evidence" value="ECO:0007669"/>
    <property type="project" value="InterPro"/>
</dbReference>
<dbReference type="EMBL" id="CP042425">
    <property type="protein sequence ID" value="QEL13556.1"/>
    <property type="molecule type" value="Genomic_DNA"/>
</dbReference>
<dbReference type="InterPro" id="IPR003594">
    <property type="entry name" value="HATPase_dom"/>
</dbReference>
<dbReference type="SMART" id="SM00086">
    <property type="entry name" value="PAC"/>
    <property type="match status" value="3"/>
</dbReference>
<dbReference type="InterPro" id="IPR001789">
    <property type="entry name" value="Sig_transdc_resp-reg_receiver"/>
</dbReference>
<name>A0A5C1A6D4_9BACT</name>
<dbReference type="InterPro" id="IPR004358">
    <property type="entry name" value="Sig_transdc_His_kin-like_C"/>
</dbReference>
<gene>
    <name evidence="11" type="ORF">PX52LOC_00414</name>
</gene>
<dbReference type="PROSITE" id="PS50112">
    <property type="entry name" value="PAS"/>
    <property type="match status" value="3"/>
</dbReference>
<evidence type="ECO:0000256" key="2">
    <source>
        <dbReference type="ARBA" id="ARBA00012438"/>
    </source>
</evidence>
<feature type="domain" description="PAC" evidence="10">
    <location>
        <begin position="216"/>
        <end position="269"/>
    </location>
</feature>
<dbReference type="CDD" id="cd17546">
    <property type="entry name" value="REC_hyHK_CKI1_RcsC-like"/>
    <property type="match status" value="1"/>
</dbReference>
<dbReference type="SUPFAM" id="SSF55785">
    <property type="entry name" value="PYP-like sensor domain (PAS domain)"/>
    <property type="match status" value="3"/>
</dbReference>
<protein>
    <recommendedName>
        <fullName evidence="2">histidine kinase</fullName>
        <ecNumber evidence="2">2.7.13.3</ecNumber>
    </recommendedName>
</protein>
<keyword evidence="12" id="KW-1185">Reference proteome</keyword>
<dbReference type="PROSITE" id="PS50110">
    <property type="entry name" value="RESPONSE_REGULATORY"/>
    <property type="match status" value="1"/>
</dbReference>
<dbReference type="PANTHER" id="PTHR43304:SF1">
    <property type="entry name" value="PAC DOMAIN-CONTAINING PROTEIN"/>
    <property type="match status" value="1"/>
</dbReference>
<reference evidence="12" key="1">
    <citation type="submission" date="2019-08" db="EMBL/GenBank/DDBJ databases">
        <title>Limnoglobus roseus gen. nov., sp. nov., a novel freshwater planctomycete with a giant genome from the family Gemmataceae.</title>
        <authorList>
            <person name="Kulichevskaya I.S."/>
            <person name="Naumoff D.G."/>
            <person name="Miroshnikov K."/>
            <person name="Ivanova A."/>
            <person name="Philippov D.A."/>
            <person name="Hakobyan A."/>
            <person name="Rijpstra I.C."/>
            <person name="Sinninghe Damste J.S."/>
            <person name="Liesack W."/>
            <person name="Dedysh S.N."/>
        </authorList>
    </citation>
    <scope>NUCLEOTIDE SEQUENCE [LARGE SCALE GENOMIC DNA]</scope>
    <source>
        <strain evidence="12">PX52</strain>
    </source>
</reference>
<dbReference type="InterPro" id="IPR011006">
    <property type="entry name" value="CheY-like_superfamily"/>
</dbReference>
<dbReference type="InterPro" id="IPR035965">
    <property type="entry name" value="PAS-like_dom_sf"/>
</dbReference>
<keyword evidence="3 6" id="KW-0597">Phosphoprotein</keyword>
<dbReference type="Pfam" id="PF02518">
    <property type="entry name" value="HATPase_c"/>
    <property type="match status" value="1"/>
</dbReference>
<evidence type="ECO:0000256" key="1">
    <source>
        <dbReference type="ARBA" id="ARBA00000085"/>
    </source>
</evidence>
<dbReference type="SMART" id="SM00091">
    <property type="entry name" value="PAS"/>
    <property type="match status" value="3"/>
</dbReference>
<dbReference type="SMART" id="SM00448">
    <property type="entry name" value="REC"/>
    <property type="match status" value="1"/>
</dbReference>
<proteinExistence type="predicted"/>
<dbReference type="PANTHER" id="PTHR43304">
    <property type="entry name" value="PHYTOCHROME-LIKE PROTEIN CPH1"/>
    <property type="match status" value="1"/>
</dbReference>
<evidence type="ECO:0000256" key="5">
    <source>
        <dbReference type="ARBA" id="ARBA00022777"/>
    </source>
</evidence>
<feature type="domain" description="PAC" evidence="10">
    <location>
        <begin position="87"/>
        <end position="139"/>
    </location>
</feature>
<feature type="domain" description="Response regulatory" evidence="8">
    <location>
        <begin position="667"/>
        <end position="783"/>
    </location>
</feature>
<dbReference type="Proteomes" id="UP000324974">
    <property type="component" value="Chromosome"/>
</dbReference>
<feature type="domain" description="PAS" evidence="9">
    <location>
        <begin position="270"/>
        <end position="333"/>
    </location>
</feature>
<dbReference type="InterPro" id="IPR013655">
    <property type="entry name" value="PAS_fold_3"/>
</dbReference>
<dbReference type="Gene3D" id="1.10.287.130">
    <property type="match status" value="1"/>
</dbReference>
<dbReference type="Pfam" id="PF13426">
    <property type="entry name" value="PAS_9"/>
    <property type="match status" value="1"/>
</dbReference>
<dbReference type="NCBIfam" id="TIGR00229">
    <property type="entry name" value="sensory_box"/>
    <property type="match status" value="3"/>
</dbReference>
<sequence>MTPPVPPLAPDRDTLLRALALLPVGVVISDITRPGIPIIYANASAHVMLGLPVDSLVGQSVAVLASTESPPETQERVHDAVFAFQSFQAELCYRRPDGAIVWIDADVRVERDAMGRPLRFVSSHTDVTAKKQAELALRASERTFALALEAGQLGIWDWHVPTGHMELGGAWRGMLGYTKDELEPRIQTWEDLLHPDDMPTIRPIVRDHLEGRTSYYDAEFRLRTKAGEWRWIRARGKVIERTAEGQPVRMMGTHSDVTDLRRTEEELRESRQSLERVMQTSPCSVFVFDLVESRIIYSNHSVGEALGYSIREIEEMGNSVIVRTARPEDLPRIMAFHNSWQGVADGEVKTLEYQARHRDGSDRVFVVRAMVFDRGPDGRPTKVVCASLDITDQRAAAEENRRLDEQLRETQRLESLGVLAGGIAHDFNNLLTGILGYADLAGQELSASAVAQSHLTPIIASAHRAAELCQQMLAYAGKGRVELTVANLSNIVREVRSLLGAAISKKAEVEFDLPDELPGIECDVNQIRQVVMNLFTNASEALEGWPGQIRVSTAAVVADRAALDAMRFGAGRPPGEYVRLTVSDTGCGMSAATVAKMFDPFFTTKFTGRGLGLSAVLGIIRSHGGAIRVDSVEEEGTAVEVLLPASEKPLPGPSLPPAVGPGQGSGVVLVVDDEPVVRRLTGMMLQSLGYTPLFAADGPEAVRVYAENRETLKVVFLDLTMPGLDGLQVFKAIRAQGGRTPVILMSGYSEHEVREKFGTHGFQGFLSKPFTRNALAERLAEVKGL</sequence>
<dbReference type="OrthoDB" id="220475at2"/>
<evidence type="ECO:0000313" key="12">
    <source>
        <dbReference type="Proteomes" id="UP000324974"/>
    </source>
</evidence>
<dbReference type="InterPro" id="IPR052162">
    <property type="entry name" value="Sensor_kinase/Photoreceptor"/>
</dbReference>
<dbReference type="Gene3D" id="3.40.50.2300">
    <property type="match status" value="1"/>
</dbReference>
<dbReference type="InterPro" id="IPR036097">
    <property type="entry name" value="HisK_dim/P_sf"/>
</dbReference>
<dbReference type="AlphaFoldDB" id="A0A5C1A6D4"/>
<feature type="domain" description="Histidine kinase" evidence="7">
    <location>
        <begin position="422"/>
        <end position="647"/>
    </location>
</feature>
<evidence type="ECO:0000259" key="9">
    <source>
        <dbReference type="PROSITE" id="PS50112"/>
    </source>
</evidence>
<dbReference type="SMART" id="SM00387">
    <property type="entry name" value="HATPase_c"/>
    <property type="match status" value="1"/>
</dbReference>
<dbReference type="InterPro" id="IPR001610">
    <property type="entry name" value="PAC"/>
</dbReference>
<dbReference type="InterPro" id="IPR000014">
    <property type="entry name" value="PAS"/>
</dbReference>
<dbReference type="Gene3D" id="3.30.450.20">
    <property type="entry name" value="PAS domain"/>
    <property type="match status" value="3"/>
</dbReference>
<dbReference type="Pfam" id="PF00072">
    <property type="entry name" value="Response_reg"/>
    <property type="match status" value="1"/>
</dbReference>
<evidence type="ECO:0000259" key="7">
    <source>
        <dbReference type="PROSITE" id="PS50109"/>
    </source>
</evidence>
<dbReference type="PRINTS" id="PR00344">
    <property type="entry name" value="BCTRLSENSOR"/>
</dbReference>
<dbReference type="RefSeq" id="WP_149108519.1">
    <property type="nucleotide sequence ID" value="NZ_CP042425.1"/>
</dbReference>
<evidence type="ECO:0000256" key="3">
    <source>
        <dbReference type="ARBA" id="ARBA00022553"/>
    </source>
</evidence>
<dbReference type="Gene3D" id="3.30.565.10">
    <property type="entry name" value="Histidine kinase-like ATPase, C-terminal domain"/>
    <property type="match status" value="1"/>
</dbReference>
<dbReference type="PROSITE" id="PS50109">
    <property type="entry name" value="HIS_KIN"/>
    <property type="match status" value="1"/>
</dbReference>
<accession>A0A5C1A6D4</accession>
<keyword evidence="4" id="KW-0808">Transferase</keyword>
<comment type="catalytic activity">
    <reaction evidence="1">
        <text>ATP + protein L-histidine = ADP + protein N-phospho-L-histidine.</text>
        <dbReference type="EC" id="2.7.13.3"/>
    </reaction>
</comment>
<evidence type="ECO:0000259" key="8">
    <source>
        <dbReference type="PROSITE" id="PS50110"/>
    </source>
</evidence>
<dbReference type="CDD" id="cd00082">
    <property type="entry name" value="HisKA"/>
    <property type="match status" value="1"/>
</dbReference>
<dbReference type="Pfam" id="PF08447">
    <property type="entry name" value="PAS_3"/>
    <property type="match status" value="2"/>
</dbReference>
<dbReference type="EC" id="2.7.13.3" evidence="2"/>
<feature type="domain" description="PAS" evidence="9">
    <location>
        <begin position="174"/>
        <end position="212"/>
    </location>
</feature>
<organism evidence="11 12">
    <name type="scientific">Limnoglobus roseus</name>
    <dbReference type="NCBI Taxonomy" id="2598579"/>
    <lineage>
        <taxon>Bacteria</taxon>
        <taxon>Pseudomonadati</taxon>
        <taxon>Planctomycetota</taxon>
        <taxon>Planctomycetia</taxon>
        <taxon>Gemmatales</taxon>
        <taxon>Gemmataceae</taxon>
        <taxon>Limnoglobus</taxon>
    </lineage>
</organism>
<dbReference type="SUPFAM" id="SSF55874">
    <property type="entry name" value="ATPase domain of HSP90 chaperone/DNA topoisomerase II/histidine kinase"/>
    <property type="match status" value="1"/>
</dbReference>
<dbReference type="CDD" id="cd00130">
    <property type="entry name" value="PAS"/>
    <property type="match status" value="3"/>
</dbReference>
<dbReference type="SUPFAM" id="SSF52172">
    <property type="entry name" value="CheY-like"/>
    <property type="match status" value="1"/>
</dbReference>
<dbReference type="InterPro" id="IPR036890">
    <property type="entry name" value="HATPase_C_sf"/>
</dbReference>
<evidence type="ECO:0000256" key="4">
    <source>
        <dbReference type="ARBA" id="ARBA00022679"/>
    </source>
</evidence>
<evidence type="ECO:0000259" key="10">
    <source>
        <dbReference type="PROSITE" id="PS50113"/>
    </source>
</evidence>
<evidence type="ECO:0000256" key="6">
    <source>
        <dbReference type="PROSITE-ProRule" id="PRU00169"/>
    </source>
</evidence>
<feature type="modified residue" description="4-aspartylphosphate" evidence="6">
    <location>
        <position position="718"/>
    </location>
</feature>
<dbReference type="SUPFAM" id="SSF47384">
    <property type="entry name" value="Homodimeric domain of signal transducing histidine kinase"/>
    <property type="match status" value="1"/>
</dbReference>
<keyword evidence="5 11" id="KW-0418">Kinase</keyword>
<dbReference type="PROSITE" id="PS50113">
    <property type="entry name" value="PAC"/>
    <property type="match status" value="3"/>
</dbReference>
<dbReference type="Pfam" id="PF00512">
    <property type="entry name" value="HisKA"/>
    <property type="match status" value="1"/>
</dbReference>
<dbReference type="InterPro" id="IPR003661">
    <property type="entry name" value="HisK_dim/P_dom"/>
</dbReference>
<feature type="domain" description="PAC" evidence="10">
    <location>
        <begin position="349"/>
        <end position="402"/>
    </location>
</feature>
<dbReference type="SMART" id="SM00388">
    <property type="entry name" value="HisKA"/>
    <property type="match status" value="1"/>
</dbReference>
<dbReference type="InterPro" id="IPR000700">
    <property type="entry name" value="PAS-assoc_C"/>
</dbReference>
<evidence type="ECO:0000313" key="11">
    <source>
        <dbReference type="EMBL" id="QEL13556.1"/>
    </source>
</evidence>
<dbReference type="KEGG" id="lrs:PX52LOC_00414"/>
<dbReference type="InterPro" id="IPR005467">
    <property type="entry name" value="His_kinase_dom"/>
</dbReference>